<dbReference type="NCBIfam" id="TIGR02734">
    <property type="entry name" value="crtI_fam"/>
    <property type="match status" value="1"/>
</dbReference>
<evidence type="ECO:0000256" key="1">
    <source>
        <dbReference type="ARBA" id="ARBA00004829"/>
    </source>
</evidence>
<dbReference type="Proteomes" id="UP000463857">
    <property type="component" value="Chromosome"/>
</dbReference>
<dbReference type="GO" id="GO:0016491">
    <property type="term" value="F:oxidoreductase activity"/>
    <property type="evidence" value="ECO:0007669"/>
    <property type="project" value="UniProtKB-KW"/>
</dbReference>
<evidence type="ECO:0000256" key="4">
    <source>
        <dbReference type="RuleBase" id="RU362075"/>
    </source>
</evidence>
<dbReference type="InterPro" id="IPR014105">
    <property type="entry name" value="Carotenoid/retinoid_OxRdtase"/>
</dbReference>
<dbReference type="EMBL" id="CP047156">
    <property type="protein sequence ID" value="QHB99161.1"/>
    <property type="molecule type" value="Genomic_DNA"/>
</dbReference>
<evidence type="ECO:0000256" key="2">
    <source>
        <dbReference type="ARBA" id="ARBA00022746"/>
    </source>
</evidence>
<dbReference type="SUPFAM" id="SSF51905">
    <property type="entry name" value="FAD/NAD(P)-binding domain"/>
    <property type="match status" value="1"/>
</dbReference>
<evidence type="ECO:0000256" key="3">
    <source>
        <dbReference type="ARBA" id="ARBA00023002"/>
    </source>
</evidence>
<dbReference type="Pfam" id="PF01593">
    <property type="entry name" value="Amino_oxidase"/>
    <property type="match status" value="1"/>
</dbReference>
<gene>
    <name evidence="6" type="primary">crtI</name>
    <name evidence="6" type="ORF">EK0264_01890</name>
</gene>
<evidence type="ECO:0000313" key="6">
    <source>
        <dbReference type="EMBL" id="QHB99161.1"/>
    </source>
</evidence>
<comment type="pathway">
    <text evidence="1 4">Carotenoid biosynthesis.</text>
</comment>
<proteinExistence type="inferred from homology"/>
<organism evidence="6 7">
    <name type="scientific">Epidermidibacterium keratini</name>
    <dbReference type="NCBI Taxonomy" id="1891644"/>
    <lineage>
        <taxon>Bacteria</taxon>
        <taxon>Bacillati</taxon>
        <taxon>Actinomycetota</taxon>
        <taxon>Actinomycetes</taxon>
        <taxon>Sporichthyales</taxon>
        <taxon>Sporichthyaceae</taxon>
        <taxon>Epidermidibacterium</taxon>
    </lineage>
</organism>
<dbReference type="InParanoid" id="A0A7L4YJ74"/>
<keyword evidence="7" id="KW-1185">Reference proteome</keyword>
<dbReference type="InterPro" id="IPR002937">
    <property type="entry name" value="Amino_oxidase"/>
</dbReference>
<dbReference type="OrthoDB" id="9774675at2"/>
<comment type="similarity">
    <text evidence="4">Belongs to the carotenoid/retinoid oxidoreductase family.</text>
</comment>
<keyword evidence="2 4" id="KW-0125">Carotenoid biosynthesis</keyword>
<evidence type="ECO:0000259" key="5">
    <source>
        <dbReference type="Pfam" id="PF01593"/>
    </source>
</evidence>
<protein>
    <submittedName>
        <fullName evidence="6">Phytoene desaturase</fullName>
    </submittedName>
</protein>
<keyword evidence="3 4" id="KW-0560">Oxidoreductase</keyword>
<name>A0A7L4YJ74_9ACTN</name>
<dbReference type="AlphaFoldDB" id="A0A7L4YJ74"/>
<sequence>MRTVSGSDHVVVVGAGFAGLSAALHLSGAGREVTLIDAGDAPGGLCATAEYAGLQHDFGPTVLTAPDILARPFEAVGATLNDHLELLPVDGGYAASYADGSMIEAATPEGVGQTCGPEEAARFADYLDWTARIHDAVFERFMNADFDSPLDVLSPDLARLAALGGFRSLDAMARRRLDDERTVRLATFQALYAGLSPRRARALYGVISYLDLVGGVYLPRGGISTVPQAMLAAAHGAGVRSMLGRRVRRVLLSGDHARGVELDDGERIPAGAVVLATERTAQAPELLGRAPVRRRLRFAPSCVVVSAEVPLAAVADRAHHTLVFGAAWERTFDELTRRHTIPRDLSLLVSIPAITDASLAISGRASLYALAPVPGTTGSTDWATATEPLLVRMLNLLQARGFPVERGSIRHVTGPPDWTAMGQPHGTPFSLAHTFSQTGPFRPRNTIPGLRNVVCAGAGTVPGVGIPTTLLSGELAAQRLLR</sequence>
<dbReference type="InterPro" id="IPR036188">
    <property type="entry name" value="FAD/NAD-bd_sf"/>
</dbReference>
<dbReference type="GO" id="GO:0016117">
    <property type="term" value="P:carotenoid biosynthetic process"/>
    <property type="evidence" value="ECO:0007669"/>
    <property type="project" value="UniProtKB-KW"/>
</dbReference>
<dbReference type="PANTHER" id="PTHR43734:SF1">
    <property type="entry name" value="PHYTOENE DESATURASE"/>
    <property type="match status" value="1"/>
</dbReference>
<dbReference type="Gene3D" id="3.50.50.60">
    <property type="entry name" value="FAD/NAD(P)-binding domain"/>
    <property type="match status" value="2"/>
</dbReference>
<accession>A0A7L4YJ74</accession>
<feature type="domain" description="Amine oxidase" evidence="5">
    <location>
        <begin position="17"/>
        <end position="481"/>
    </location>
</feature>
<evidence type="ECO:0000313" key="7">
    <source>
        <dbReference type="Proteomes" id="UP000463857"/>
    </source>
</evidence>
<dbReference type="KEGG" id="eke:EK0264_01890"/>
<dbReference type="PANTHER" id="PTHR43734">
    <property type="entry name" value="PHYTOENE DESATURASE"/>
    <property type="match status" value="1"/>
</dbReference>
<reference evidence="6 7" key="1">
    <citation type="journal article" date="2018" name="Int. J. Syst. Evol. Microbiol.">
        <title>Epidermidibacterium keratini gen. nov., sp. nov., a member of the family Sporichthyaceae, isolated from keratin epidermis.</title>
        <authorList>
            <person name="Lee D.G."/>
            <person name="Trujillo M.E."/>
            <person name="Kang S."/>
            <person name="Nam J.J."/>
            <person name="Kim Y.J."/>
        </authorList>
    </citation>
    <scope>NUCLEOTIDE SEQUENCE [LARGE SCALE GENOMIC DNA]</scope>
    <source>
        <strain evidence="6 7">EPI-7</strain>
    </source>
</reference>